<sequence length="152" mass="16793">MKKVGFLAALIFVVCLSLVSESFAQRGMMWKGSGGWGMGTSYGRMYNPATVETISGEVIGIDKITPVRGMSYGVHMTVKTDKETLSVHLGPGWFIENQDIKIKPKDKIVVKGSRATFDGKPAIIAAEVKKGDEILKLRDENGFPVWSGWRRR</sequence>
<evidence type="ECO:0000313" key="3">
    <source>
        <dbReference type="Proteomes" id="UP000198744"/>
    </source>
</evidence>
<gene>
    <name evidence="2" type="ORF">SAMN04489760_13031</name>
</gene>
<dbReference type="Proteomes" id="UP000198744">
    <property type="component" value="Unassembled WGS sequence"/>
</dbReference>
<evidence type="ECO:0000259" key="1">
    <source>
        <dbReference type="Pfam" id="PF26390"/>
    </source>
</evidence>
<dbReference type="EMBL" id="FOBS01000030">
    <property type="protein sequence ID" value="SEM65262.1"/>
    <property type="molecule type" value="Genomic_DNA"/>
</dbReference>
<dbReference type="STRING" id="43775.SAMN04489760_13031"/>
<dbReference type="OrthoDB" id="5455132at2"/>
<organism evidence="2 3">
    <name type="scientific">Syntrophus gentianae</name>
    <dbReference type="NCBI Taxonomy" id="43775"/>
    <lineage>
        <taxon>Bacteria</taxon>
        <taxon>Pseudomonadati</taxon>
        <taxon>Thermodesulfobacteriota</taxon>
        <taxon>Syntrophia</taxon>
        <taxon>Syntrophales</taxon>
        <taxon>Syntrophaceae</taxon>
        <taxon>Syntrophus</taxon>
    </lineage>
</organism>
<name>A0A1H8A2W5_9BACT</name>
<accession>A0A1H8A2W5</accession>
<dbReference type="AlphaFoldDB" id="A0A1H8A2W5"/>
<dbReference type="Pfam" id="PF26390">
    <property type="entry name" value="MamS_MamX"/>
    <property type="match status" value="1"/>
</dbReference>
<evidence type="ECO:0000313" key="2">
    <source>
        <dbReference type="EMBL" id="SEM65262.1"/>
    </source>
</evidence>
<proteinExistence type="predicted"/>
<keyword evidence="3" id="KW-1185">Reference proteome</keyword>
<dbReference type="RefSeq" id="WP_093884492.1">
    <property type="nucleotide sequence ID" value="NZ_FOBS01000030.1"/>
</dbReference>
<reference evidence="2 3" key="1">
    <citation type="submission" date="2016-10" db="EMBL/GenBank/DDBJ databases">
        <authorList>
            <person name="de Groot N.N."/>
        </authorList>
    </citation>
    <scope>NUCLEOTIDE SEQUENCE [LARGE SCALE GENOMIC DNA]</scope>
    <source>
        <strain evidence="2 3">DSM 8423</strain>
    </source>
</reference>
<protein>
    <recommendedName>
        <fullName evidence="1">Magnetosome protein MamS/MamX domain-containing protein</fullName>
    </recommendedName>
</protein>
<feature type="domain" description="Magnetosome protein MamS/MamX" evidence="1">
    <location>
        <begin position="50"/>
        <end position="135"/>
    </location>
</feature>
<dbReference type="InterPro" id="IPR058837">
    <property type="entry name" value="MamS_MamX_dom"/>
</dbReference>